<dbReference type="RefSeq" id="WP_121160594.1">
    <property type="nucleotide sequence ID" value="NZ_RBKT01000001.1"/>
</dbReference>
<dbReference type="EMBL" id="RBKT01000001">
    <property type="protein sequence ID" value="RKR92633.1"/>
    <property type="molecule type" value="Genomic_DNA"/>
</dbReference>
<dbReference type="AlphaFoldDB" id="A0A495JUG8"/>
<evidence type="ECO:0000313" key="2">
    <source>
        <dbReference type="Proteomes" id="UP000277671"/>
    </source>
</evidence>
<evidence type="ECO:0000313" key="1">
    <source>
        <dbReference type="EMBL" id="RKR92633.1"/>
    </source>
</evidence>
<gene>
    <name evidence="1" type="ORF">BDK92_7075</name>
</gene>
<organism evidence="1 2">
    <name type="scientific">Micromonospora pisi</name>
    <dbReference type="NCBI Taxonomy" id="589240"/>
    <lineage>
        <taxon>Bacteria</taxon>
        <taxon>Bacillati</taxon>
        <taxon>Actinomycetota</taxon>
        <taxon>Actinomycetes</taxon>
        <taxon>Micromonosporales</taxon>
        <taxon>Micromonosporaceae</taxon>
        <taxon>Micromonospora</taxon>
    </lineage>
</organism>
<proteinExistence type="predicted"/>
<name>A0A495JUG8_9ACTN</name>
<comment type="caution">
    <text evidence="1">The sequence shown here is derived from an EMBL/GenBank/DDBJ whole genome shotgun (WGS) entry which is preliminary data.</text>
</comment>
<keyword evidence="2" id="KW-1185">Reference proteome</keyword>
<sequence length="130" mass="14273">MTDTQTTTEPDINEHLRGPWRAILTDTDGFVLDDLTDLTDEDEVNISIRRGTALPSGPDSTEDERMNLRLPNPCYAGDIIRLWDSLYVEDGDPSTDAPARWAQAQAMADGLNAAAQRLPDPTGFITTVTP</sequence>
<protein>
    <submittedName>
        <fullName evidence="1">Uncharacterized protein</fullName>
    </submittedName>
</protein>
<dbReference type="Proteomes" id="UP000277671">
    <property type="component" value="Unassembled WGS sequence"/>
</dbReference>
<accession>A0A495JUG8</accession>
<reference evidence="1 2" key="1">
    <citation type="submission" date="2018-10" db="EMBL/GenBank/DDBJ databases">
        <title>Sequencing the genomes of 1000 actinobacteria strains.</title>
        <authorList>
            <person name="Klenk H.-P."/>
        </authorList>
    </citation>
    <scope>NUCLEOTIDE SEQUENCE [LARGE SCALE GENOMIC DNA]</scope>
    <source>
        <strain evidence="1 2">DSM 45175</strain>
    </source>
</reference>